<dbReference type="SUPFAM" id="SSF55781">
    <property type="entry name" value="GAF domain-like"/>
    <property type="match status" value="1"/>
</dbReference>
<keyword evidence="4 10" id="KW-0808">Transferase</keyword>
<dbReference type="PROSITE" id="PS50112">
    <property type="entry name" value="PAS"/>
    <property type="match status" value="3"/>
</dbReference>
<dbReference type="SMART" id="SM00065">
    <property type="entry name" value="GAF"/>
    <property type="match status" value="1"/>
</dbReference>
<dbReference type="InterPro" id="IPR003661">
    <property type="entry name" value="HisK_dim/P_dom"/>
</dbReference>
<dbReference type="CDD" id="cd00082">
    <property type="entry name" value="HisKA"/>
    <property type="match status" value="1"/>
</dbReference>
<feature type="coiled-coil region" evidence="6">
    <location>
        <begin position="552"/>
        <end position="597"/>
    </location>
</feature>
<dbReference type="FunFam" id="3.30.565.10:FF:000006">
    <property type="entry name" value="Sensor histidine kinase WalK"/>
    <property type="match status" value="1"/>
</dbReference>
<evidence type="ECO:0000256" key="3">
    <source>
        <dbReference type="ARBA" id="ARBA00022553"/>
    </source>
</evidence>
<feature type="domain" description="PAS" evidence="8">
    <location>
        <begin position="144"/>
        <end position="193"/>
    </location>
</feature>
<evidence type="ECO:0000256" key="2">
    <source>
        <dbReference type="ARBA" id="ARBA00012438"/>
    </source>
</evidence>
<reference evidence="11" key="1">
    <citation type="submission" date="2017-09" db="EMBL/GenBank/DDBJ databases">
        <title>Metaegenomics of thermophilic ammonia-oxidizing enrichment culture.</title>
        <authorList>
            <person name="Kato S."/>
            <person name="Suzuki K."/>
        </authorList>
    </citation>
    <scope>NUCLEOTIDE SEQUENCE [LARGE SCALE GENOMIC DNA]</scope>
</reference>
<dbReference type="InterPro" id="IPR005467">
    <property type="entry name" value="His_kinase_dom"/>
</dbReference>
<sequence length="811" mass="91245">MRDPMQERTMHGKDGAAPACSPTWTDYTDLLDSLNAIVWEGDPHTFQFTFVSRAAERLLGYPVDQWLKEPTFWCDHIHPDDRDWAVSFCANATMEGRDHVFEYRMLAADGRVVWLRDVVSVVTENGRPVKLRGIMVDITEEKLAQERFTRAFRNAPTATIITTFEEGRIVEVNDRFERLSEFTRDELIGRTVIELGLWVNLDDRARLLAQVSQHGLVRNFETLLRTKSGKVCVVSASVTTIELEGKPCLLANLLDITERKQMEQALRESEEAFRMLFEANPLGIGLYRPDGTFLRCNAALQKLLGYSAEELKTVDPTHPDDRAEGAQLFREVAEGRRDGYCRQKRYIRKDGRVIWANLTAAAVHDAKGDVRYIVLIAEDVTDRKHAEEALQKRLRQQAAVAELGQWALATTDLDALLQKASELAAQVLDAEFCEVMELTPDGTTLRLRAGVGWREGTVGTVTVPVGTGSPAGYTALLREPVIVADMNQEKRFHVPPLLRAHGVVSGVTVPIHAKEQLLGVLGVYSARRQPFTRDDIYCLQAIAHVLGAAIYRLRIEDALRRARDELEERVRERTAALERTNLRLREINAELASFARTVAHDLRAPLRAMQGFAAALMEDYADRLDSVGREYAQRIVAAAQRMDRLIQDLLTYSQLSRAEILLQPVPLDTVVDEVIQQLRETLRERNAQVQVDHPLPTVLGHPTTLLQVLANLVHNAVKFVADGVTPQVRVRAEEHGNWVRVWVEDNGIGIAPEHQERIFGVFERLHSADAYPGTGIGLAIVRKGVERMGGRVGVVSQVNKGSRFWFELRKA</sequence>
<evidence type="ECO:0000259" key="8">
    <source>
        <dbReference type="PROSITE" id="PS50112"/>
    </source>
</evidence>
<feature type="domain" description="PAS" evidence="8">
    <location>
        <begin position="269"/>
        <end position="311"/>
    </location>
</feature>
<dbReference type="InterPro" id="IPR003018">
    <property type="entry name" value="GAF"/>
</dbReference>
<dbReference type="NCBIfam" id="TIGR00229">
    <property type="entry name" value="sensory_box"/>
    <property type="match status" value="3"/>
</dbReference>
<dbReference type="Pfam" id="PF00512">
    <property type="entry name" value="HisKA"/>
    <property type="match status" value="1"/>
</dbReference>
<dbReference type="InterPro" id="IPR013655">
    <property type="entry name" value="PAS_fold_3"/>
</dbReference>
<evidence type="ECO:0000313" key="10">
    <source>
        <dbReference type="EMBL" id="GBD00243.1"/>
    </source>
</evidence>
<dbReference type="PROSITE" id="PS50109">
    <property type="entry name" value="HIS_KIN"/>
    <property type="match status" value="1"/>
</dbReference>
<dbReference type="Gene3D" id="3.30.450.40">
    <property type="match status" value="1"/>
</dbReference>
<evidence type="ECO:0000256" key="4">
    <source>
        <dbReference type="ARBA" id="ARBA00022679"/>
    </source>
</evidence>
<dbReference type="SMART" id="SM00086">
    <property type="entry name" value="PAC"/>
    <property type="match status" value="3"/>
</dbReference>
<feature type="domain" description="PAC" evidence="9">
    <location>
        <begin position="218"/>
        <end position="268"/>
    </location>
</feature>
<dbReference type="PANTHER" id="PTHR43304:SF1">
    <property type="entry name" value="PAC DOMAIN-CONTAINING PROTEIN"/>
    <property type="match status" value="1"/>
</dbReference>
<dbReference type="InterPro" id="IPR001610">
    <property type="entry name" value="PAC"/>
</dbReference>
<dbReference type="AlphaFoldDB" id="A0A2H5XGC9"/>
<dbReference type="SUPFAM" id="SSF55874">
    <property type="entry name" value="ATPase domain of HSP90 chaperone/DNA topoisomerase II/histidine kinase"/>
    <property type="match status" value="1"/>
</dbReference>
<dbReference type="Pfam" id="PF02518">
    <property type="entry name" value="HATPase_c"/>
    <property type="match status" value="1"/>
</dbReference>
<evidence type="ECO:0000259" key="7">
    <source>
        <dbReference type="PROSITE" id="PS50109"/>
    </source>
</evidence>
<dbReference type="SMART" id="SM00388">
    <property type="entry name" value="HisKA"/>
    <property type="match status" value="1"/>
</dbReference>
<protein>
    <recommendedName>
        <fullName evidence="2">histidine kinase</fullName>
        <ecNumber evidence="2">2.7.13.3</ecNumber>
    </recommendedName>
</protein>
<dbReference type="SMART" id="SM00387">
    <property type="entry name" value="HATPase_c"/>
    <property type="match status" value="1"/>
</dbReference>
<evidence type="ECO:0000256" key="5">
    <source>
        <dbReference type="ARBA" id="ARBA00022777"/>
    </source>
</evidence>
<dbReference type="InterPro" id="IPR036097">
    <property type="entry name" value="HisK_dim/P_sf"/>
</dbReference>
<dbReference type="SUPFAM" id="SSF47384">
    <property type="entry name" value="Homodimeric domain of signal transducing histidine kinase"/>
    <property type="match status" value="1"/>
</dbReference>
<gene>
    <name evidence="10" type="primary">cph1</name>
    <name evidence="10" type="ORF">HRbin17_02781</name>
</gene>
<dbReference type="Pfam" id="PF13426">
    <property type="entry name" value="PAS_9"/>
    <property type="match status" value="2"/>
</dbReference>
<dbReference type="Gene3D" id="3.30.450.20">
    <property type="entry name" value="PAS domain"/>
    <property type="match status" value="3"/>
</dbReference>
<evidence type="ECO:0000313" key="11">
    <source>
        <dbReference type="Proteomes" id="UP000236173"/>
    </source>
</evidence>
<feature type="domain" description="PAS" evidence="8">
    <location>
        <begin position="23"/>
        <end position="97"/>
    </location>
</feature>
<dbReference type="Pfam" id="PF08447">
    <property type="entry name" value="PAS_3"/>
    <property type="match status" value="1"/>
</dbReference>
<dbReference type="Proteomes" id="UP000236173">
    <property type="component" value="Unassembled WGS sequence"/>
</dbReference>
<keyword evidence="5" id="KW-0418">Kinase</keyword>
<dbReference type="InterPro" id="IPR036890">
    <property type="entry name" value="HATPase_C_sf"/>
</dbReference>
<feature type="domain" description="PAC" evidence="9">
    <location>
        <begin position="99"/>
        <end position="150"/>
    </location>
</feature>
<dbReference type="EMBL" id="BEHT01000064">
    <property type="protein sequence ID" value="GBD00243.1"/>
    <property type="molecule type" value="Genomic_DNA"/>
</dbReference>
<keyword evidence="3" id="KW-0597">Phosphoprotein</keyword>
<evidence type="ECO:0000256" key="6">
    <source>
        <dbReference type="SAM" id="Coils"/>
    </source>
</evidence>
<dbReference type="PANTHER" id="PTHR43304">
    <property type="entry name" value="PHYTOCHROME-LIKE PROTEIN CPH1"/>
    <property type="match status" value="1"/>
</dbReference>
<comment type="catalytic activity">
    <reaction evidence="1">
        <text>ATP + protein L-histidine = ADP + protein N-phospho-L-histidine.</text>
        <dbReference type="EC" id="2.7.13.3"/>
    </reaction>
</comment>
<dbReference type="InterPro" id="IPR003594">
    <property type="entry name" value="HATPase_dom"/>
</dbReference>
<dbReference type="PROSITE" id="PS50113">
    <property type="entry name" value="PAC"/>
    <property type="match status" value="3"/>
</dbReference>
<dbReference type="InterPro" id="IPR029016">
    <property type="entry name" value="GAF-like_dom_sf"/>
</dbReference>
<name>A0A2H5XGC9_9BACT</name>
<evidence type="ECO:0000259" key="9">
    <source>
        <dbReference type="PROSITE" id="PS50113"/>
    </source>
</evidence>
<dbReference type="Pfam" id="PF01590">
    <property type="entry name" value="GAF"/>
    <property type="match status" value="1"/>
</dbReference>
<dbReference type="Gene3D" id="1.10.287.130">
    <property type="match status" value="1"/>
</dbReference>
<accession>A0A2H5XGC9</accession>
<dbReference type="GO" id="GO:0000155">
    <property type="term" value="F:phosphorelay sensor kinase activity"/>
    <property type="evidence" value="ECO:0007669"/>
    <property type="project" value="InterPro"/>
</dbReference>
<dbReference type="SMART" id="SM00091">
    <property type="entry name" value="PAS"/>
    <property type="match status" value="3"/>
</dbReference>
<feature type="domain" description="PAC" evidence="9">
    <location>
        <begin position="340"/>
        <end position="392"/>
    </location>
</feature>
<dbReference type="CDD" id="cd00130">
    <property type="entry name" value="PAS"/>
    <property type="match status" value="3"/>
</dbReference>
<feature type="domain" description="Histidine kinase" evidence="7">
    <location>
        <begin position="597"/>
        <end position="811"/>
    </location>
</feature>
<dbReference type="InterPro" id="IPR004358">
    <property type="entry name" value="Sig_transdc_His_kin-like_C"/>
</dbReference>
<dbReference type="InterPro" id="IPR000014">
    <property type="entry name" value="PAS"/>
</dbReference>
<dbReference type="SUPFAM" id="SSF55785">
    <property type="entry name" value="PYP-like sensor domain (PAS domain)"/>
    <property type="match status" value="3"/>
</dbReference>
<dbReference type="Gene3D" id="3.30.565.10">
    <property type="entry name" value="Histidine kinase-like ATPase, C-terminal domain"/>
    <property type="match status" value="1"/>
</dbReference>
<dbReference type="InterPro" id="IPR000700">
    <property type="entry name" value="PAS-assoc_C"/>
</dbReference>
<dbReference type="EC" id="2.7.13.3" evidence="2"/>
<proteinExistence type="predicted"/>
<keyword evidence="6" id="KW-0175">Coiled coil</keyword>
<organism evidence="10 11">
    <name type="scientific">Candidatus Fervidibacter japonicus</name>
    <dbReference type="NCBI Taxonomy" id="2035412"/>
    <lineage>
        <taxon>Bacteria</taxon>
        <taxon>Candidatus Fervidibacterota</taxon>
        <taxon>Candidatus Fervidibacter</taxon>
    </lineage>
</organism>
<evidence type="ECO:0000256" key="1">
    <source>
        <dbReference type="ARBA" id="ARBA00000085"/>
    </source>
</evidence>
<dbReference type="InterPro" id="IPR035965">
    <property type="entry name" value="PAS-like_dom_sf"/>
</dbReference>
<dbReference type="PRINTS" id="PR00344">
    <property type="entry name" value="BCTRLSENSOR"/>
</dbReference>
<comment type="caution">
    <text evidence="10">The sequence shown here is derived from an EMBL/GenBank/DDBJ whole genome shotgun (WGS) entry which is preliminary data.</text>
</comment>
<dbReference type="InterPro" id="IPR052162">
    <property type="entry name" value="Sensor_kinase/Photoreceptor"/>
</dbReference>